<evidence type="ECO:0000313" key="2">
    <source>
        <dbReference type="EMBL" id="MBK1880917.1"/>
    </source>
</evidence>
<sequence>MKFLTLLTFLVVPLHLSAQEEESDIEELKKTANAFVIAYNHRDAESIANLFTPSGELIDLSGEEIISGREDLKHHYEEIFTSELPPTIAIEVSSVRLVGSGLAIEDGTVHLTPPAEDATPRSIAYTAVLAKGTQGTWQIASSRSLKDITDAAGQLADVAATFMGDWTAMTTDHLQIEFSFEWDLTGKFIIGRMLTSSPDTEALESNIRIGWNAAKRSIVYWIFDSEGGEIEGSWSSTETGWLVRSEGATADGETYSANQEVFAQDENTILWKATQRLIDGQVQPDNELRLVRKPPQPGEN</sequence>
<keyword evidence="3" id="KW-1185">Reference proteome</keyword>
<dbReference type="Proteomes" id="UP000603141">
    <property type="component" value="Unassembled WGS sequence"/>
</dbReference>
<evidence type="ECO:0000313" key="3">
    <source>
        <dbReference type="Proteomes" id="UP000603141"/>
    </source>
</evidence>
<evidence type="ECO:0000259" key="1">
    <source>
        <dbReference type="Pfam" id="PF14534"/>
    </source>
</evidence>
<dbReference type="InterPro" id="IPR027843">
    <property type="entry name" value="DUF4440"/>
</dbReference>
<organism evidence="2 3">
    <name type="scientific">Luteolibacter pohnpeiensis</name>
    <dbReference type="NCBI Taxonomy" id="454153"/>
    <lineage>
        <taxon>Bacteria</taxon>
        <taxon>Pseudomonadati</taxon>
        <taxon>Verrucomicrobiota</taxon>
        <taxon>Verrucomicrobiia</taxon>
        <taxon>Verrucomicrobiales</taxon>
        <taxon>Verrucomicrobiaceae</taxon>
        <taxon>Luteolibacter</taxon>
    </lineage>
</organism>
<dbReference type="InterPro" id="IPR032710">
    <property type="entry name" value="NTF2-like_dom_sf"/>
</dbReference>
<reference evidence="2" key="1">
    <citation type="submission" date="2021-01" db="EMBL/GenBank/DDBJ databases">
        <title>Modified the classification status of verrucomicrobia.</title>
        <authorList>
            <person name="Feng X."/>
        </authorList>
    </citation>
    <scope>NUCLEOTIDE SEQUENCE</scope>
    <source>
        <strain evidence="2">KCTC 22041</strain>
    </source>
</reference>
<dbReference type="RefSeq" id="WP_200266583.1">
    <property type="nucleotide sequence ID" value="NZ_JAENIJ010000001.1"/>
</dbReference>
<feature type="domain" description="DUF4440" evidence="1">
    <location>
        <begin position="30"/>
        <end position="139"/>
    </location>
</feature>
<dbReference type="SUPFAM" id="SSF54427">
    <property type="entry name" value="NTF2-like"/>
    <property type="match status" value="1"/>
</dbReference>
<dbReference type="Pfam" id="PF14534">
    <property type="entry name" value="DUF4440"/>
    <property type="match status" value="1"/>
</dbReference>
<gene>
    <name evidence="2" type="ORF">JIN85_00740</name>
</gene>
<proteinExistence type="predicted"/>
<dbReference type="NCBIfam" id="TIGR02246">
    <property type="entry name" value="SgcJ/EcaC family oxidoreductase"/>
    <property type="match status" value="1"/>
</dbReference>
<name>A0A934S728_9BACT</name>
<dbReference type="EMBL" id="JAENIJ010000001">
    <property type="protein sequence ID" value="MBK1880917.1"/>
    <property type="molecule type" value="Genomic_DNA"/>
</dbReference>
<comment type="caution">
    <text evidence="2">The sequence shown here is derived from an EMBL/GenBank/DDBJ whole genome shotgun (WGS) entry which is preliminary data.</text>
</comment>
<dbReference type="AlphaFoldDB" id="A0A934S728"/>
<dbReference type="Gene3D" id="3.10.450.50">
    <property type="match status" value="1"/>
</dbReference>
<dbReference type="InterPro" id="IPR011944">
    <property type="entry name" value="Steroid_delta5-4_isomerase"/>
</dbReference>
<accession>A0A934S728</accession>
<protein>
    <submittedName>
        <fullName evidence="2">SgcJ/EcaC family oxidoreductase</fullName>
    </submittedName>
</protein>